<dbReference type="Proteomes" id="UP000326241">
    <property type="component" value="Unassembled WGS sequence"/>
</dbReference>
<accession>A0A5E6SIH5</accession>
<name>A0A5E6SIH5_PSEFL</name>
<dbReference type="AlphaFoldDB" id="A0A5E6SIH5"/>
<protein>
    <submittedName>
        <fullName evidence="1">Uncharacterized protein</fullName>
    </submittedName>
</protein>
<evidence type="ECO:0000313" key="2">
    <source>
        <dbReference type="Proteomes" id="UP000326241"/>
    </source>
</evidence>
<gene>
    <name evidence="1" type="ORF">PS624_02301</name>
</gene>
<dbReference type="EMBL" id="CABVGZ010000020">
    <property type="protein sequence ID" value="VVM80784.1"/>
    <property type="molecule type" value="Genomic_DNA"/>
</dbReference>
<evidence type="ECO:0000313" key="1">
    <source>
        <dbReference type="EMBL" id="VVM80784.1"/>
    </source>
</evidence>
<organism evidence="1 2">
    <name type="scientific">Pseudomonas fluorescens</name>
    <dbReference type="NCBI Taxonomy" id="294"/>
    <lineage>
        <taxon>Bacteria</taxon>
        <taxon>Pseudomonadati</taxon>
        <taxon>Pseudomonadota</taxon>
        <taxon>Gammaproteobacteria</taxon>
        <taxon>Pseudomonadales</taxon>
        <taxon>Pseudomonadaceae</taxon>
        <taxon>Pseudomonas</taxon>
    </lineage>
</organism>
<proteinExistence type="predicted"/>
<sequence length="81" mass="8942">MAPSRAGSLLQEIVVGHMTFGHRISNVGVSLLAKALHGYKVCYIDCLSLKNLFMAERVEALFEEDHKSSLNKLKVPLGCVR</sequence>
<reference evidence="1 2" key="1">
    <citation type="submission" date="2019-09" db="EMBL/GenBank/DDBJ databases">
        <authorList>
            <person name="Chandra G."/>
            <person name="Truman W A."/>
        </authorList>
    </citation>
    <scope>NUCLEOTIDE SEQUENCE [LARGE SCALE GENOMIC DNA]</scope>
    <source>
        <strain evidence="1">PS624</strain>
    </source>
</reference>